<gene>
    <name evidence="1" type="ORF">BgramDRAFT_6364</name>
</gene>
<comment type="caution">
    <text evidence="1">The sequence shown here is derived from an EMBL/GenBank/DDBJ whole genome shotgun (WGS) entry which is preliminary data.</text>
</comment>
<organism evidence="1 2">
    <name type="scientific">Paraburkholderia graminis (strain ATCC 700544 / DSM 17151 / LMG 18924 / NCIMB 13744 / C4D1M)</name>
    <dbReference type="NCBI Taxonomy" id="396598"/>
    <lineage>
        <taxon>Bacteria</taxon>
        <taxon>Pseudomonadati</taxon>
        <taxon>Pseudomonadota</taxon>
        <taxon>Betaproteobacteria</taxon>
        <taxon>Burkholderiales</taxon>
        <taxon>Burkholderiaceae</taxon>
        <taxon>Paraburkholderia</taxon>
    </lineage>
</organism>
<accession>B1GAG9</accession>
<protein>
    <submittedName>
        <fullName evidence="1">Uncharacterized protein</fullName>
    </submittedName>
</protein>
<dbReference type="Proteomes" id="UP000005045">
    <property type="component" value="Unassembled WGS sequence"/>
</dbReference>
<dbReference type="EMBL" id="ABLD01000040">
    <property type="protein sequence ID" value="EDT06887.1"/>
    <property type="molecule type" value="Genomic_DNA"/>
</dbReference>
<evidence type="ECO:0000313" key="1">
    <source>
        <dbReference type="EMBL" id="EDT06887.1"/>
    </source>
</evidence>
<evidence type="ECO:0000313" key="2">
    <source>
        <dbReference type="Proteomes" id="UP000005045"/>
    </source>
</evidence>
<reference evidence="1 2" key="1">
    <citation type="submission" date="2008-03" db="EMBL/GenBank/DDBJ databases">
        <title>Sequencing of the draft genome and assembly of Burkholderia graminis C4D1M.</title>
        <authorList>
            <consortium name="US DOE Joint Genome Institute (JGI-PGF)"/>
            <person name="Copeland A."/>
            <person name="Lucas S."/>
            <person name="Lapidus A."/>
            <person name="Glavina del Rio T."/>
            <person name="Dalin E."/>
            <person name="Tice H."/>
            <person name="Bruce D."/>
            <person name="Goodwin L."/>
            <person name="Pitluck S."/>
            <person name="Larimer F."/>
            <person name="Land M.L."/>
            <person name="Hauser L."/>
            <person name="Tiedje J."/>
            <person name="Richardson P."/>
        </authorList>
    </citation>
    <scope>NUCLEOTIDE SEQUENCE [LARGE SCALE GENOMIC DNA]</scope>
    <source>
        <strain evidence="2">ATCC 700544 / DSM 17151 / LMG 18924 / NCIMB 13744 / C4D1M</strain>
    </source>
</reference>
<sequence length="79" mass="8523">MLFGRRSRSKLSACERPAIVIAGFFSAMKNGLRDAGHFLSSDATRRVIALPRYGSEIVSVADCGPSLTTCEYGANVRNV</sequence>
<name>B1GAG9_PARG4</name>
<proteinExistence type="predicted"/>
<dbReference type="AlphaFoldDB" id="B1GAG9"/>
<keyword evidence="2" id="KW-1185">Reference proteome</keyword>